<feature type="non-terminal residue" evidence="4">
    <location>
        <position position="747"/>
    </location>
</feature>
<dbReference type="EMBL" id="JBHUHO010000006">
    <property type="protein sequence ID" value="MFD2114528.1"/>
    <property type="molecule type" value="Genomic_DNA"/>
</dbReference>
<feature type="signal peptide" evidence="2">
    <location>
        <begin position="1"/>
        <end position="28"/>
    </location>
</feature>
<keyword evidence="5" id="KW-1185">Reference proteome</keyword>
<gene>
    <name evidence="4" type="ORF">ACFSJH_02055</name>
</gene>
<dbReference type="PANTHER" id="PTHR24020">
    <property type="entry name" value="COLLAGEN ALPHA"/>
    <property type="match status" value="1"/>
</dbReference>
<dbReference type="SMART" id="SM00327">
    <property type="entry name" value="VWA"/>
    <property type="match status" value="1"/>
</dbReference>
<evidence type="ECO:0000313" key="4">
    <source>
        <dbReference type="EMBL" id="MFD2114528.1"/>
    </source>
</evidence>
<dbReference type="SUPFAM" id="SSF49447">
    <property type="entry name" value="Second domain of Mu2 adaptin subunit (ap50) of ap2 adaptor"/>
    <property type="match status" value="1"/>
</dbReference>
<dbReference type="InterPro" id="IPR050525">
    <property type="entry name" value="ECM_Assembly_Org"/>
</dbReference>
<reference evidence="5" key="1">
    <citation type="journal article" date="2019" name="Int. J. Syst. Evol. Microbiol.">
        <title>The Global Catalogue of Microorganisms (GCM) 10K type strain sequencing project: providing services to taxonomists for standard genome sequencing and annotation.</title>
        <authorList>
            <consortium name="The Broad Institute Genomics Platform"/>
            <consortium name="The Broad Institute Genome Sequencing Center for Infectious Disease"/>
            <person name="Wu L."/>
            <person name="Ma J."/>
        </authorList>
    </citation>
    <scope>NUCLEOTIDE SEQUENCE [LARGE SCALE GENOMIC DNA]</scope>
    <source>
        <strain evidence="5">GH52</strain>
    </source>
</reference>
<accession>A0ABW4YFV5</accession>
<dbReference type="Gene3D" id="3.40.50.410">
    <property type="entry name" value="von Willebrand factor, type A domain"/>
    <property type="match status" value="1"/>
</dbReference>
<keyword evidence="2" id="KW-0732">Signal</keyword>
<keyword evidence="1" id="KW-0677">Repeat</keyword>
<dbReference type="PROSITE" id="PS50234">
    <property type="entry name" value="VWFA"/>
    <property type="match status" value="1"/>
</dbReference>
<evidence type="ECO:0000259" key="3">
    <source>
        <dbReference type="PROSITE" id="PS50234"/>
    </source>
</evidence>
<dbReference type="Gene3D" id="3.10.20.320">
    <property type="entry name" value="Putative peptidoglycan bound protein (lpxtg motif)"/>
    <property type="match status" value="1"/>
</dbReference>
<dbReference type="RefSeq" id="WP_377769536.1">
    <property type="nucleotide sequence ID" value="NZ_JBHUHO010000006.1"/>
</dbReference>
<sequence length="747" mass="81203">MSKRFRSVVTWLCLLTLTFGLIPTGVFAANQSDELIWPNPGAINLSKEAKPVPGKQGEWDITLTVEGKNLTSGSSDVVLVLDRSGSMKGNPLKSMKSAANKFIDNLLIPQSNVKIALVSFSDSASSISGGFKDVSQKQSLKNTVDGISASGGTNIQAGIKQAQDLLSGSSANNKIMVVLSDGEPTYSYKGTAAKDSSWKHNNHNYEITGFDYSSVRGSGSDYKLEEAWSGWWDPKPNYNEGSSYWYRIANKYVVADNGIATISQARLAQKAGIDIYSVGLNVGDNDNAKKTLKDVASFDTTTNSPKYYQATDQDLQKIYNDVASEISFAAEDAVVTDPMGDMFNRVGSSNSSYTISQGTMEWNSQTETFTWKIGNITEGNPATLTYRVVIDSSKNPQSDVLYPTNKTTTIHYTDAKGKNTSKEFKVPQVSIGRGSIEVIAYKVNAAGQPVNADGDVVDRDKAQRLYSGYHKHNNNEALPVGNSYNVPAPTLAAAYSDYYLTVGTNPTSQSVTVTNPSSTVWFGYNNKPFELSVNHMVGIDNLVDPTIATVKYGSTIDKQQVNIPGYTLQSINISPNNSSLIGNLQAGKVTGTMPAENASIIFQYKANDQEVTIHHLEKGTNTKLEEPTTATGKTGEVIKLSSVVIPGYTVDGEAKVNYTVKRVGNEYTFYYTPNVQEVTIRYLEKGTNDKLEEPTTVTGKTGKTVTLQSLQINGYEVDGDAKVDYVVKRSGNVYTFYYTAADQTITV</sequence>
<protein>
    <submittedName>
        <fullName evidence="4">VWA domain-containing protein</fullName>
    </submittedName>
</protein>
<proteinExistence type="predicted"/>
<evidence type="ECO:0000313" key="5">
    <source>
        <dbReference type="Proteomes" id="UP001597362"/>
    </source>
</evidence>
<dbReference type="InterPro" id="IPR036465">
    <property type="entry name" value="vWFA_dom_sf"/>
</dbReference>
<dbReference type="Pfam" id="PF00092">
    <property type="entry name" value="VWA"/>
    <property type="match status" value="1"/>
</dbReference>
<feature type="domain" description="VWFA" evidence="3">
    <location>
        <begin position="76"/>
        <end position="326"/>
    </location>
</feature>
<dbReference type="SUPFAM" id="SSF53300">
    <property type="entry name" value="vWA-like"/>
    <property type="match status" value="1"/>
</dbReference>
<feature type="chain" id="PRO_5046165642" evidence="2">
    <location>
        <begin position="29"/>
        <end position="747"/>
    </location>
</feature>
<dbReference type="InterPro" id="IPR049319">
    <property type="entry name" value="GBS104-like_Ig"/>
</dbReference>
<organism evidence="4 5">
    <name type="scientific">Paenibacillus yanchengensis</name>
    <dbReference type="NCBI Taxonomy" id="2035833"/>
    <lineage>
        <taxon>Bacteria</taxon>
        <taxon>Bacillati</taxon>
        <taxon>Bacillota</taxon>
        <taxon>Bacilli</taxon>
        <taxon>Bacillales</taxon>
        <taxon>Paenibacillaceae</taxon>
        <taxon>Paenibacillus</taxon>
    </lineage>
</organism>
<dbReference type="CDD" id="cd00198">
    <property type="entry name" value="vWFA"/>
    <property type="match status" value="1"/>
</dbReference>
<dbReference type="InterPro" id="IPR009459">
    <property type="entry name" value="MucBP_dom"/>
</dbReference>
<dbReference type="Gene3D" id="2.60.40.1170">
    <property type="entry name" value="Mu homology domain, subdomain B"/>
    <property type="match status" value="1"/>
</dbReference>
<dbReference type="Pfam" id="PF21426">
    <property type="entry name" value="GBS104-like_Ig"/>
    <property type="match status" value="1"/>
</dbReference>
<dbReference type="InterPro" id="IPR002035">
    <property type="entry name" value="VWF_A"/>
</dbReference>
<dbReference type="Pfam" id="PF06458">
    <property type="entry name" value="MucBP"/>
    <property type="match status" value="3"/>
</dbReference>
<comment type="caution">
    <text evidence="4">The sequence shown here is derived from an EMBL/GenBank/DDBJ whole genome shotgun (WGS) entry which is preliminary data.</text>
</comment>
<name>A0ABW4YFV5_9BACL</name>
<evidence type="ECO:0000256" key="2">
    <source>
        <dbReference type="SAM" id="SignalP"/>
    </source>
</evidence>
<dbReference type="Proteomes" id="UP001597362">
    <property type="component" value="Unassembled WGS sequence"/>
</dbReference>
<evidence type="ECO:0000256" key="1">
    <source>
        <dbReference type="ARBA" id="ARBA00022737"/>
    </source>
</evidence>
<dbReference type="InterPro" id="IPR036168">
    <property type="entry name" value="AP2_Mu_C_sf"/>
</dbReference>